<dbReference type="SMART" id="SM00184">
    <property type="entry name" value="RING"/>
    <property type="match status" value="1"/>
</dbReference>
<evidence type="ECO:0000256" key="27">
    <source>
        <dbReference type="ARBA" id="ARBA00023172"/>
    </source>
</evidence>
<feature type="region of interest" description="Disordered" evidence="33">
    <location>
        <begin position="1466"/>
        <end position="1543"/>
    </location>
</feature>
<keyword evidence="14" id="KW-0227">DNA damage</keyword>
<reference evidence="36" key="1">
    <citation type="journal article" date="2023" name="DNA Res.">
        <title>Chromosome-level genome assembly of Phrynocephalus forsythii using third-generation DNA sequencing and Hi-C analysis.</title>
        <authorList>
            <person name="Qi Y."/>
            <person name="Zhao W."/>
            <person name="Zhao Y."/>
            <person name="Niu C."/>
            <person name="Cao S."/>
            <person name="Zhang Y."/>
        </authorList>
    </citation>
    <scope>NUCLEOTIDE SEQUENCE</scope>
    <source>
        <tissue evidence="36">Muscle</tissue>
    </source>
</reference>
<evidence type="ECO:0000256" key="29">
    <source>
        <dbReference type="ARBA" id="ARBA00023242"/>
    </source>
</evidence>
<feature type="region of interest" description="Disordered" evidence="33">
    <location>
        <begin position="1115"/>
        <end position="1176"/>
    </location>
</feature>
<keyword evidence="18" id="KW-0862">Zinc</keyword>
<dbReference type="GO" id="GO:0008270">
    <property type="term" value="F:zinc ion binding"/>
    <property type="evidence" value="ECO:0007669"/>
    <property type="project" value="UniProtKB-KW"/>
</dbReference>
<dbReference type="GO" id="GO:0005694">
    <property type="term" value="C:chromosome"/>
    <property type="evidence" value="ECO:0007669"/>
    <property type="project" value="UniProtKB-SubCell"/>
</dbReference>
<name>A0A9Q0XJ06_9SAUR</name>
<feature type="compositionally biased region" description="Basic and acidic residues" evidence="33">
    <location>
        <begin position="723"/>
        <end position="739"/>
    </location>
</feature>
<keyword evidence="28" id="KW-0234">DNA repair</keyword>
<dbReference type="SMART" id="SM00292">
    <property type="entry name" value="BRCT"/>
    <property type="match status" value="2"/>
</dbReference>
<feature type="compositionally biased region" description="Low complexity" evidence="33">
    <location>
        <begin position="1034"/>
        <end position="1048"/>
    </location>
</feature>
<evidence type="ECO:0000256" key="8">
    <source>
        <dbReference type="ARBA" id="ARBA00022499"/>
    </source>
</evidence>
<proteinExistence type="predicted"/>
<comment type="subcellular location">
    <subcellularLocation>
        <location evidence="3">Chromosome</location>
    </subcellularLocation>
    <subcellularLocation>
        <location evidence="4">Cytoplasm</location>
    </subcellularLocation>
    <subcellularLocation>
        <location evidence="2">Nucleus</location>
    </subcellularLocation>
</comment>
<feature type="compositionally biased region" description="Basic and acidic residues" evidence="33">
    <location>
        <begin position="1332"/>
        <end position="1354"/>
    </location>
</feature>
<feature type="compositionally biased region" description="Polar residues" evidence="33">
    <location>
        <begin position="1287"/>
        <end position="1307"/>
    </location>
</feature>
<keyword evidence="22" id="KW-0443">Lipid metabolism</keyword>
<feature type="compositionally biased region" description="Basic and acidic residues" evidence="33">
    <location>
        <begin position="922"/>
        <end position="960"/>
    </location>
</feature>
<evidence type="ECO:0000256" key="1">
    <source>
        <dbReference type="ARBA" id="ARBA00000900"/>
    </source>
</evidence>
<dbReference type="FunFam" id="3.40.50.10190:FF:000006">
    <property type="entry name" value="Breast cancer type 1 susceptibility protein homolog"/>
    <property type="match status" value="1"/>
</dbReference>
<feature type="region of interest" description="Disordered" evidence="33">
    <location>
        <begin position="788"/>
        <end position="817"/>
    </location>
</feature>
<dbReference type="PANTHER" id="PTHR13763">
    <property type="entry name" value="BREAST CANCER TYPE 1 SUSCEPTIBILITY PROTEIN BRCA1"/>
    <property type="match status" value="1"/>
</dbReference>
<feature type="compositionally biased region" description="Polar residues" evidence="33">
    <location>
        <begin position="962"/>
        <end position="978"/>
    </location>
</feature>
<dbReference type="Gene3D" id="3.30.40.10">
    <property type="entry name" value="Zinc/RING finger domain, C3HC4 (zinc finger)"/>
    <property type="match status" value="1"/>
</dbReference>
<dbReference type="Pfam" id="PF00097">
    <property type="entry name" value="zf-C3HC4"/>
    <property type="match status" value="1"/>
</dbReference>
<evidence type="ECO:0000256" key="5">
    <source>
        <dbReference type="ARBA" id="ARBA00012483"/>
    </source>
</evidence>
<evidence type="ECO:0000256" key="33">
    <source>
        <dbReference type="SAM" id="MobiDB-lite"/>
    </source>
</evidence>
<keyword evidence="24" id="KW-0010">Activator</keyword>
<evidence type="ECO:0000256" key="23">
    <source>
        <dbReference type="ARBA" id="ARBA00023125"/>
    </source>
</evidence>
<evidence type="ECO:0000256" key="24">
    <source>
        <dbReference type="ARBA" id="ARBA00023159"/>
    </source>
</evidence>
<feature type="compositionally biased region" description="Basic and acidic residues" evidence="33">
    <location>
        <begin position="1"/>
        <end position="30"/>
    </location>
</feature>
<dbReference type="GO" id="GO:0005737">
    <property type="term" value="C:cytoplasm"/>
    <property type="evidence" value="ECO:0007669"/>
    <property type="project" value="UniProtKB-SubCell"/>
</dbReference>
<evidence type="ECO:0000256" key="16">
    <source>
        <dbReference type="ARBA" id="ARBA00022786"/>
    </source>
</evidence>
<evidence type="ECO:0000256" key="28">
    <source>
        <dbReference type="ARBA" id="ARBA00023204"/>
    </source>
</evidence>
<keyword evidence="10" id="KW-0597">Phosphoprotein</keyword>
<evidence type="ECO:0000313" key="37">
    <source>
        <dbReference type="Proteomes" id="UP001142489"/>
    </source>
</evidence>
<evidence type="ECO:0000256" key="3">
    <source>
        <dbReference type="ARBA" id="ARBA00004286"/>
    </source>
</evidence>
<dbReference type="GO" id="GO:0043009">
    <property type="term" value="P:chordate embryonic development"/>
    <property type="evidence" value="ECO:0007669"/>
    <property type="project" value="TreeGrafter"/>
</dbReference>
<evidence type="ECO:0000256" key="7">
    <source>
        <dbReference type="ARBA" id="ARBA00022490"/>
    </source>
</evidence>
<evidence type="ECO:0000256" key="32">
    <source>
        <dbReference type="PROSITE-ProRule" id="PRU00175"/>
    </source>
</evidence>
<evidence type="ECO:0000256" key="25">
    <source>
        <dbReference type="ARBA" id="ARBA00023160"/>
    </source>
</evidence>
<dbReference type="PIRSF" id="PIRSF001734">
    <property type="entry name" value="BRCA1"/>
    <property type="match status" value="1"/>
</dbReference>
<keyword evidence="17" id="KW-0276">Fatty acid metabolism</keyword>
<feature type="compositionally biased region" description="Basic and acidic residues" evidence="33">
    <location>
        <begin position="1191"/>
        <end position="1204"/>
    </location>
</feature>
<keyword evidence="6" id="KW-0158">Chromosome</keyword>
<dbReference type="GO" id="GO:0061630">
    <property type="term" value="F:ubiquitin protein ligase activity"/>
    <property type="evidence" value="ECO:0007669"/>
    <property type="project" value="UniProtKB-EC"/>
</dbReference>
<dbReference type="InterPro" id="IPR011364">
    <property type="entry name" value="BRCA1"/>
</dbReference>
<evidence type="ECO:0000259" key="35">
    <source>
        <dbReference type="PROSITE" id="PS50172"/>
    </source>
</evidence>
<feature type="region of interest" description="Disordered" evidence="33">
    <location>
        <begin position="1188"/>
        <end position="1448"/>
    </location>
</feature>
<dbReference type="EMBL" id="JAPFRF010000012">
    <property type="protein sequence ID" value="KAJ7313450.1"/>
    <property type="molecule type" value="Genomic_DNA"/>
</dbReference>
<feature type="compositionally biased region" description="Polar residues" evidence="33">
    <location>
        <begin position="256"/>
        <end position="271"/>
    </location>
</feature>
<dbReference type="Gene3D" id="3.40.50.10190">
    <property type="entry name" value="BRCT domain"/>
    <property type="match status" value="2"/>
</dbReference>
<evidence type="ECO:0000313" key="36">
    <source>
        <dbReference type="EMBL" id="KAJ7313450.1"/>
    </source>
</evidence>
<dbReference type="GO" id="GO:0000724">
    <property type="term" value="P:double-strand break repair via homologous recombination"/>
    <property type="evidence" value="ECO:0007669"/>
    <property type="project" value="TreeGrafter"/>
</dbReference>
<feature type="compositionally biased region" description="Polar residues" evidence="33">
    <location>
        <begin position="431"/>
        <end position="442"/>
    </location>
</feature>
<evidence type="ECO:0000256" key="4">
    <source>
        <dbReference type="ARBA" id="ARBA00004496"/>
    </source>
</evidence>
<keyword evidence="23" id="KW-0238">DNA-binding</keyword>
<keyword evidence="25" id="KW-0275">Fatty acid biosynthesis</keyword>
<dbReference type="GO" id="GO:0003677">
    <property type="term" value="F:DNA binding"/>
    <property type="evidence" value="ECO:0007669"/>
    <property type="project" value="UniProtKB-KW"/>
</dbReference>
<feature type="compositionally biased region" description="Acidic residues" evidence="33">
    <location>
        <begin position="1363"/>
        <end position="1374"/>
    </location>
</feature>
<keyword evidence="13" id="KW-0677">Repeat</keyword>
<keyword evidence="29" id="KW-0539">Nucleus</keyword>
<evidence type="ECO:0000256" key="20">
    <source>
        <dbReference type="ARBA" id="ARBA00022990"/>
    </source>
</evidence>
<keyword evidence="11" id="KW-0808">Transferase</keyword>
<feature type="compositionally biased region" description="Basic and acidic residues" evidence="33">
    <location>
        <begin position="511"/>
        <end position="522"/>
    </location>
</feature>
<feature type="domain" description="BRCT" evidence="35">
    <location>
        <begin position="1548"/>
        <end position="1632"/>
    </location>
</feature>
<dbReference type="InterPro" id="IPR013083">
    <property type="entry name" value="Znf_RING/FYVE/PHD"/>
</dbReference>
<evidence type="ECO:0000256" key="22">
    <source>
        <dbReference type="ARBA" id="ARBA00023098"/>
    </source>
</evidence>
<evidence type="ECO:0000259" key="34">
    <source>
        <dbReference type="PROSITE" id="PS50089"/>
    </source>
</evidence>
<evidence type="ECO:0000256" key="17">
    <source>
        <dbReference type="ARBA" id="ARBA00022832"/>
    </source>
</evidence>
<organism evidence="36 37">
    <name type="scientific">Phrynocephalus forsythii</name>
    <dbReference type="NCBI Taxonomy" id="171643"/>
    <lineage>
        <taxon>Eukaryota</taxon>
        <taxon>Metazoa</taxon>
        <taxon>Chordata</taxon>
        <taxon>Craniata</taxon>
        <taxon>Vertebrata</taxon>
        <taxon>Euteleostomi</taxon>
        <taxon>Lepidosauria</taxon>
        <taxon>Squamata</taxon>
        <taxon>Bifurcata</taxon>
        <taxon>Unidentata</taxon>
        <taxon>Episquamata</taxon>
        <taxon>Toxicofera</taxon>
        <taxon>Iguania</taxon>
        <taxon>Acrodonta</taxon>
        <taxon>Agamidae</taxon>
        <taxon>Agaminae</taxon>
        <taxon>Phrynocephalus</taxon>
    </lineage>
</organism>
<evidence type="ECO:0000256" key="12">
    <source>
        <dbReference type="ARBA" id="ARBA00022723"/>
    </source>
</evidence>
<dbReference type="GO" id="GO:0007095">
    <property type="term" value="P:mitotic G2 DNA damage checkpoint signaling"/>
    <property type="evidence" value="ECO:0007669"/>
    <property type="project" value="TreeGrafter"/>
</dbReference>
<dbReference type="InterPro" id="IPR031099">
    <property type="entry name" value="BRCA1-associated"/>
</dbReference>
<dbReference type="FunFam" id="3.30.40.10:FF:000213">
    <property type="entry name" value="Breast cancer type 1 susceptibility protein homolog"/>
    <property type="match status" value="1"/>
</dbReference>
<evidence type="ECO:0000256" key="18">
    <source>
        <dbReference type="ARBA" id="ARBA00022833"/>
    </source>
</evidence>
<dbReference type="InterPro" id="IPR025994">
    <property type="entry name" value="BRCA1_serine_dom"/>
</dbReference>
<dbReference type="Pfam" id="PF12820">
    <property type="entry name" value="BRCT_assoc"/>
    <property type="match status" value="1"/>
</dbReference>
<feature type="region of interest" description="Disordered" evidence="33">
    <location>
        <begin position="858"/>
        <end position="877"/>
    </location>
</feature>
<feature type="compositionally biased region" description="Polar residues" evidence="33">
    <location>
        <begin position="1383"/>
        <end position="1404"/>
    </location>
</feature>
<dbReference type="InterPro" id="IPR018957">
    <property type="entry name" value="Znf_C3HC4_RING-type"/>
</dbReference>
<dbReference type="OrthoDB" id="6105938at2759"/>
<evidence type="ECO:0000256" key="14">
    <source>
        <dbReference type="ARBA" id="ARBA00022763"/>
    </source>
</evidence>
<accession>A0A9Q0XJ06</accession>
<evidence type="ECO:0000256" key="30">
    <source>
        <dbReference type="ARBA" id="ARBA00023306"/>
    </source>
</evidence>
<dbReference type="PROSITE" id="PS50172">
    <property type="entry name" value="BRCT"/>
    <property type="match status" value="2"/>
</dbReference>
<dbReference type="FunFam" id="3.40.50.10190:FF:000025">
    <property type="entry name" value="Breast cancer type 1 susceptibility protein homolog"/>
    <property type="match status" value="1"/>
</dbReference>
<dbReference type="GO" id="GO:0070013">
    <property type="term" value="C:intracellular organelle lumen"/>
    <property type="evidence" value="ECO:0007669"/>
    <property type="project" value="UniProtKB-ARBA"/>
</dbReference>
<feature type="compositionally biased region" description="Acidic residues" evidence="33">
    <location>
        <begin position="1231"/>
        <end position="1242"/>
    </location>
</feature>
<evidence type="ECO:0000256" key="21">
    <source>
        <dbReference type="ARBA" id="ARBA00023015"/>
    </source>
</evidence>
<dbReference type="GO" id="GO:0031436">
    <property type="term" value="C:BRCA1-BARD1 complex"/>
    <property type="evidence" value="ECO:0007669"/>
    <property type="project" value="TreeGrafter"/>
</dbReference>
<evidence type="ECO:0000256" key="26">
    <source>
        <dbReference type="ARBA" id="ARBA00023163"/>
    </source>
</evidence>
<evidence type="ECO:0000256" key="11">
    <source>
        <dbReference type="ARBA" id="ARBA00022679"/>
    </source>
</evidence>
<keyword evidence="21" id="KW-0805">Transcription regulation</keyword>
<keyword evidence="16" id="KW-0833">Ubl conjugation pathway</keyword>
<dbReference type="PRINTS" id="PR00493">
    <property type="entry name" value="BRSTCANCERI"/>
</dbReference>
<dbReference type="GO" id="GO:0045944">
    <property type="term" value="P:positive regulation of transcription by RNA polymerase II"/>
    <property type="evidence" value="ECO:0007669"/>
    <property type="project" value="TreeGrafter"/>
</dbReference>
<keyword evidence="20" id="KW-0007">Acetylation</keyword>
<dbReference type="PANTHER" id="PTHR13763:SF0">
    <property type="entry name" value="BREAST CANCER TYPE 1 SUSCEPTIBILITY PROTEIN"/>
    <property type="match status" value="1"/>
</dbReference>
<evidence type="ECO:0000256" key="6">
    <source>
        <dbReference type="ARBA" id="ARBA00022454"/>
    </source>
</evidence>
<evidence type="ECO:0000256" key="15">
    <source>
        <dbReference type="ARBA" id="ARBA00022771"/>
    </source>
</evidence>
<comment type="caution">
    <text evidence="36">The sequence shown here is derived from an EMBL/GenBank/DDBJ whole genome shotgun (WGS) entry which is preliminary data.</text>
</comment>
<protein>
    <recommendedName>
        <fullName evidence="5">RING-type E3 ubiquitin transferase</fullName>
        <ecNumber evidence="5">2.3.2.27</ecNumber>
    </recommendedName>
    <alternativeName>
        <fullName evidence="31">RING-type E3 ubiquitin transferase BRCA1</fullName>
    </alternativeName>
</protein>
<feature type="domain" description="RING-type" evidence="34">
    <location>
        <begin position="75"/>
        <end position="116"/>
    </location>
</feature>
<evidence type="ECO:0000256" key="19">
    <source>
        <dbReference type="ARBA" id="ARBA00022843"/>
    </source>
</evidence>
<dbReference type="Proteomes" id="UP001142489">
    <property type="component" value="Unassembled WGS sequence"/>
</dbReference>
<keyword evidence="19" id="KW-0832">Ubl conjugation</keyword>
<keyword evidence="37" id="KW-1185">Reference proteome</keyword>
<dbReference type="SUPFAM" id="SSF57850">
    <property type="entry name" value="RING/U-box"/>
    <property type="match status" value="1"/>
</dbReference>
<dbReference type="InterPro" id="IPR036420">
    <property type="entry name" value="BRCT_dom_sf"/>
</dbReference>
<dbReference type="SUPFAM" id="SSF52113">
    <property type="entry name" value="BRCT domain"/>
    <property type="match status" value="2"/>
</dbReference>
<feature type="region of interest" description="Disordered" evidence="33">
    <location>
        <begin position="508"/>
        <end position="531"/>
    </location>
</feature>
<keyword evidence="12" id="KW-0479">Metal-binding</keyword>
<keyword evidence="8" id="KW-1017">Isopeptide bond</keyword>
<dbReference type="InterPro" id="IPR001357">
    <property type="entry name" value="BRCT_dom"/>
</dbReference>
<evidence type="ECO:0000256" key="9">
    <source>
        <dbReference type="ARBA" id="ARBA00022516"/>
    </source>
</evidence>
<evidence type="ECO:0000256" key="31">
    <source>
        <dbReference type="ARBA" id="ARBA00031556"/>
    </source>
</evidence>
<keyword evidence="15 32" id="KW-0863">Zinc-finger</keyword>
<feature type="region of interest" description="Disordered" evidence="33">
    <location>
        <begin position="326"/>
        <end position="418"/>
    </location>
</feature>
<feature type="compositionally biased region" description="Polar residues" evidence="33">
    <location>
        <begin position="1056"/>
        <end position="1066"/>
    </location>
</feature>
<feature type="region of interest" description="Disordered" evidence="33">
    <location>
        <begin position="543"/>
        <end position="776"/>
    </location>
</feature>
<keyword evidence="7" id="KW-0963">Cytoplasm</keyword>
<dbReference type="PROSITE" id="PS50089">
    <property type="entry name" value="ZF_RING_2"/>
    <property type="match status" value="1"/>
</dbReference>
<keyword evidence="27" id="KW-0233">DNA recombination</keyword>
<evidence type="ECO:0000256" key="2">
    <source>
        <dbReference type="ARBA" id="ARBA00004123"/>
    </source>
</evidence>
<feature type="region of interest" description="Disordered" evidence="33">
    <location>
        <begin position="431"/>
        <end position="455"/>
    </location>
</feature>
<keyword evidence="26" id="KW-0804">Transcription</keyword>
<keyword evidence="30" id="KW-0131">Cell cycle</keyword>
<dbReference type="Pfam" id="PF00533">
    <property type="entry name" value="BRCT"/>
    <property type="match status" value="2"/>
</dbReference>
<dbReference type="CDD" id="cd16498">
    <property type="entry name" value="RING-HC_BRCA1"/>
    <property type="match status" value="1"/>
</dbReference>
<evidence type="ECO:0000256" key="10">
    <source>
        <dbReference type="ARBA" id="ARBA00022553"/>
    </source>
</evidence>
<dbReference type="EC" id="2.3.2.27" evidence="5"/>
<dbReference type="GO" id="GO:0006633">
    <property type="term" value="P:fatty acid biosynthetic process"/>
    <property type="evidence" value="ECO:0007669"/>
    <property type="project" value="UniProtKB-KW"/>
</dbReference>
<feature type="region of interest" description="Disordered" evidence="33">
    <location>
        <begin position="245"/>
        <end position="293"/>
    </location>
</feature>
<keyword evidence="9" id="KW-0444">Lipid biosynthesis</keyword>
<dbReference type="GO" id="GO:0070531">
    <property type="term" value="C:BRCA1-A complex"/>
    <property type="evidence" value="ECO:0007669"/>
    <property type="project" value="TreeGrafter"/>
</dbReference>
<comment type="catalytic activity">
    <reaction evidence="1">
        <text>S-ubiquitinyl-[E2 ubiquitin-conjugating enzyme]-L-cysteine + [acceptor protein]-L-lysine = [E2 ubiquitin-conjugating enzyme]-L-cysteine + N(6)-ubiquitinyl-[acceptor protein]-L-lysine.</text>
        <dbReference type="EC" id="2.3.2.27"/>
    </reaction>
</comment>
<feature type="domain" description="BRCT" evidence="35">
    <location>
        <begin position="1652"/>
        <end position="1756"/>
    </location>
</feature>
<gene>
    <name evidence="36" type="ORF">JRQ81_004831</name>
</gene>
<feature type="region of interest" description="Disordered" evidence="33">
    <location>
        <begin position="922"/>
        <end position="1099"/>
    </location>
</feature>
<evidence type="ECO:0000256" key="13">
    <source>
        <dbReference type="ARBA" id="ARBA00022737"/>
    </source>
</evidence>
<sequence length="1759" mass="192156">MTNEEAMRRLAGERLPGKPLGGRREKRSEEAAGAAEGEIVESVPASGVEEMMDPTVPSIAEVRGMLLALQKNLECPICLEVMKEPVSTNCAHIFCRFCTLELLQQKKGVAQCPLCNARVTKRSLREDVRFKEVIKVVLDIIHAFERDTGLKFSDEQCFPKKVIEAAASAVPQSEPLVIDSKGYRNRLKRVKAGRKEINNLEDEKANMPLCDRTVGGYTLRKKNSSCKTVVLDVGSDSSEDVLKKMGTDRSLGFGKNSLSQRSRGSTNNQRAEPSPVELPEPRSEDGASLNIPGVGGFLEEELQSTGDAQDSLEHLEVLKEKVAVEKSQDFPHPGMGQLGRKPDCSSIEEYGSRSVLSMASLGSEIAQPTTDKQAGDGAEGAGTLQPVGSAQILGEPKEQALPSQSSPDTPFSPITGKRLRRSIQKVSEWLSKSQEVLSSSPPQDVHSAGVGWDLSPTHLSDADSCVSQKVEPAEEQGKDTVWCEGARVSAKPTTSKIEDKVFGRTYKRERKSTPFRDKRERAPIQTEESAAAITKPCETLVRKNTTRKRKATSGLTPEDFVKRQGMKGSHQRHARDGSMSLEVCDFTPVGDKSVADQPISEWPSELPVKEGASLVEADVSEEPQSISDRTWPEDALKNPNRKPQASLGKRGKTRSKAFGPLELIVDGRSRSPETAQVQVDVEEPSDVDPGQKKVRRSRRLQMLTEGEWGGDKELQPQSGGPGRRIEPTERESKRGDGGVKTRRWSQAGITPSPSAAEGVPCVLPRPPQRELSCSDTSLRDIEDKAWAKLTSSPRGAGTVKDTSAEQTPEGLSPCSIVPRADSPASCSLLYVQPAVVKQTAPEDKELKGHQPEKGAWCAEAAEGNGPPSGEVTRSCQPPETAEKIAATLEPNLETDDSELDTGFMQTIFSCCKRQSFLLHRSPVKEPATEIQRHPSAGRVEDGKARCIKEPTQNEERREAATHGTSRDLSVQRLSSSASDFPEPENRTEHLPLASPTPFPDLLSVPLESGVKDIKGRNLPQSQKLATDEVSSLEPAGPKGGSSSRSPKAWRNGSFPGPSSSYVNETDSGIEHFQGAGSVDGESQGLPVSPQPDLMQPWLSQSSCALLEKQRRIVESKQLKSNTEEATDSSNVSVPKCFAQEKNLEQGSQEEPRDFELSLETPDGLLDPVNETKSSSKLWEIDRSGILAVSAKSEEPSPLGRERGSTDQSSSEWKDKGLAMVQRRQARKLPSSEEEDSSEDEELPCFQTLLYGAASQSLKKKETAAEMPAVESPRRRDLSQNDEDACPSQESEGSVNLFSSQSHASGDSCSKPCDSEWLTPTSSPRRALASLSGKKEAMKSRSQVPKDAEPLKDGQQEGMNAESNLEDEETLGDDSEASHLGDSSALSSQSEILTTQQRDAMQNNLKKLHQEMIDIEAALRQGSQSDAPEERPLPEEEDDFTGGNKVKLTPERKHNFLGDLFVTIKSTHFTPGSNSTSSSTSKERISNVLTTKTARGSPGATPGPSRRPGTSSHVTQGRPVSPFTVAPHQKARKKTSKSPLLTSKRKMSLVASGLNQDELHVIQRFVRKTESIWSHKITEETTHVVMKTDEDLVCERTLKYFLGIAGQKWVVGYQWIEQSLKAGRVLNEEDFEVRGDVTNGRSHQGPKRARESPAGKLFQGLEICCYGPFTDMLPEQLEWMVELCGATLVRQPHLFSRAKHIAAAAAAAVVVVQPDAWMEDATCLEFPLHCGATVVSREWVLDSVACYQRQPFEDYVVQQA</sequence>
<dbReference type="CDD" id="cd17721">
    <property type="entry name" value="BRCT_BRCA1_rpt2"/>
    <property type="match status" value="1"/>
</dbReference>
<feature type="region of interest" description="Disordered" evidence="33">
    <location>
        <begin position="1"/>
        <end position="36"/>
    </location>
</feature>
<dbReference type="InterPro" id="IPR001841">
    <property type="entry name" value="Znf_RING"/>
</dbReference>